<evidence type="ECO:0000256" key="1">
    <source>
        <dbReference type="ARBA" id="ARBA00005429"/>
    </source>
</evidence>
<accession>A0A6A4GPL6</accession>
<gene>
    <name evidence="7" type="ORF">BT96DRAFT_837309</name>
</gene>
<organism evidence="7 8">
    <name type="scientific">Gymnopus androsaceus JB14</name>
    <dbReference type="NCBI Taxonomy" id="1447944"/>
    <lineage>
        <taxon>Eukaryota</taxon>
        <taxon>Fungi</taxon>
        <taxon>Dikarya</taxon>
        <taxon>Basidiomycota</taxon>
        <taxon>Agaricomycotina</taxon>
        <taxon>Agaricomycetes</taxon>
        <taxon>Agaricomycetidae</taxon>
        <taxon>Agaricales</taxon>
        <taxon>Marasmiineae</taxon>
        <taxon>Omphalotaceae</taxon>
        <taxon>Gymnopus</taxon>
    </lineage>
</organism>
<proteinExistence type="inferred from homology"/>
<evidence type="ECO:0000256" key="4">
    <source>
        <dbReference type="ARBA" id="ARBA00023134"/>
    </source>
</evidence>
<evidence type="ECO:0000259" key="6">
    <source>
        <dbReference type="PROSITE" id="PS51716"/>
    </source>
</evidence>
<dbReference type="OrthoDB" id="422720at2759"/>
<dbReference type="InterPro" id="IPR030385">
    <property type="entry name" value="G_IRG_dom"/>
</dbReference>
<dbReference type="GO" id="GO:0016787">
    <property type="term" value="F:hydrolase activity"/>
    <property type="evidence" value="ECO:0007669"/>
    <property type="project" value="UniProtKB-KW"/>
</dbReference>
<dbReference type="Proteomes" id="UP000799118">
    <property type="component" value="Unassembled WGS sequence"/>
</dbReference>
<evidence type="ECO:0000256" key="3">
    <source>
        <dbReference type="ARBA" id="ARBA00022801"/>
    </source>
</evidence>
<keyword evidence="4" id="KW-0342">GTP-binding</keyword>
<dbReference type="PROSITE" id="PS51716">
    <property type="entry name" value="G_IRG"/>
    <property type="match status" value="1"/>
</dbReference>
<evidence type="ECO:0000256" key="5">
    <source>
        <dbReference type="SAM" id="MobiDB-lite"/>
    </source>
</evidence>
<dbReference type="GO" id="GO:0016020">
    <property type="term" value="C:membrane"/>
    <property type="evidence" value="ECO:0007669"/>
    <property type="project" value="InterPro"/>
</dbReference>
<keyword evidence="3" id="KW-0378">Hydrolase</keyword>
<dbReference type="PANTHER" id="PTHR32341:SF10">
    <property type="entry name" value="INTERFERON-INDUCIBLE GTPASE 5"/>
    <property type="match status" value="1"/>
</dbReference>
<name>A0A6A4GPL6_9AGAR</name>
<dbReference type="InterPro" id="IPR051515">
    <property type="entry name" value="IRG"/>
</dbReference>
<dbReference type="EMBL" id="ML769784">
    <property type="protein sequence ID" value="KAE9387729.1"/>
    <property type="molecule type" value="Genomic_DNA"/>
</dbReference>
<feature type="compositionally biased region" description="Basic and acidic residues" evidence="5">
    <location>
        <begin position="123"/>
        <end position="143"/>
    </location>
</feature>
<protein>
    <recommendedName>
        <fullName evidence="6">IRG-type G domain-containing protein</fullName>
    </recommendedName>
</protein>
<feature type="domain" description="IRG-type G" evidence="6">
    <location>
        <begin position="172"/>
        <end position="370"/>
    </location>
</feature>
<dbReference type="SUPFAM" id="SSF52540">
    <property type="entry name" value="P-loop containing nucleoside triphosphate hydrolases"/>
    <property type="match status" value="1"/>
</dbReference>
<dbReference type="InterPro" id="IPR007743">
    <property type="entry name" value="Immunity-related_GTPase-like"/>
</dbReference>
<dbReference type="Gene3D" id="3.40.50.300">
    <property type="entry name" value="P-loop containing nucleotide triphosphate hydrolases"/>
    <property type="match status" value="1"/>
</dbReference>
<keyword evidence="8" id="KW-1185">Reference proteome</keyword>
<reference evidence="7" key="1">
    <citation type="journal article" date="2019" name="Environ. Microbiol.">
        <title>Fungal ecological strategies reflected in gene transcription - a case study of two litter decomposers.</title>
        <authorList>
            <person name="Barbi F."/>
            <person name="Kohler A."/>
            <person name="Barry K."/>
            <person name="Baskaran P."/>
            <person name="Daum C."/>
            <person name="Fauchery L."/>
            <person name="Ihrmark K."/>
            <person name="Kuo A."/>
            <person name="LaButti K."/>
            <person name="Lipzen A."/>
            <person name="Morin E."/>
            <person name="Grigoriev I.V."/>
            <person name="Henrissat B."/>
            <person name="Lindahl B."/>
            <person name="Martin F."/>
        </authorList>
    </citation>
    <scope>NUCLEOTIDE SEQUENCE</scope>
    <source>
        <strain evidence="7">JB14</strain>
    </source>
</reference>
<dbReference type="GO" id="GO:0005525">
    <property type="term" value="F:GTP binding"/>
    <property type="evidence" value="ECO:0007669"/>
    <property type="project" value="UniProtKB-KW"/>
</dbReference>
<evidence type="ECO:0000313" key="8">
    <source>
        <dbReference type="Proteomes" id="UP000799118"/>
    </source>
</evidence>
<dbReference type="AlphaFoldDB" id="A0A6A4GPL6"/>
<feature type="compositionally biased region" description="Basic and acidic residues" evidence="5">
    <location>
        <begin position="69"/>
        <end position="116"/>
    </location>
</feature>
<dbReference type="Pfam" id="PF05049">
    <property type="entry name" value="IIGP"/>
    <property type="match status" value="1"/>
</dbReference>
<comment type="similarity">
    <text evidence="1">Belongs to the TRAFAC class dynamin-like GTPase superfamily. IRG family.</text>
</comment>
<sequence>MELSLSRSQEELATAQKQLCEVAEAKDNAELGLRESERRVEELTVLVQEWRERAEDARSMREDFERALEKARDAQYDAQKQAEEYRKAKDKAEAEKRGAERFSQKQEAQAKKDREMALASISAKEEAERNAKKASEAFEEAQRKLKPGVQPVTSPSEAQVDAIRKSRQFREGAFHVAVAGLTGTGKSSLVNALLGINNGTPDAAPTGIQSTKSVGRYIDTRRNYPHIWYDVPGAGTLAAPSWHYWDEQGLSPFDALIVVWDNRFTEVDIALLENCVRLNKPAFIVRSKSDIHISNIEDRMRDVLDADPTLTNKDRKARASIIPFSARAEYISETRQNVELSLHNANLPSMKVYLVSYRAMVKIVQGDKNMRNVRVIDEFDLLNDIWALRRAKGSTSRMHNVRSNTAPVV</sequence>
<evidence type="ECO:0000256" key="2">
    <source>
        <dbReference type="ARBA" id="ARBA00022741"/>
    </source>
</evidence>
<keyword evidence="2" id="KW-0547">Nucleotide-binding</keyword>
<dbReference type="PANTHER" id="PTHR32341">
    <property type="entry name" value="INTERFERON-INDUCIBLE GTPASE"/>
    <property type="match status" value="1"/>
</dbReference>
<dbReference type="InterPro" id="IPR027417">
    <property type="entry name" value="P-loop_NTPase"/>
</dbReference>
<feature type="region of interest" description="Disordered" evidence="5">
    <location>
        <begin position="69"/>
        <end position="157"/>
    </location>
</feature>
<evidence type="ECO:0000313" key="7">
    <source>
        <dbReference type="EMBL" id="KAE9387729.1"/>
    </source>
</evidence>